<keyword evidence="3" id="KW-0813">Transport</keyword>
<keyword evidence="5" id="KW-0812">Transmembrane</keyword>
<evidence type="ECO:0000256" key="10">
    <source>
        <dbReference type="ARBA" id="ARBA00023237"/>
    </source>
</evidence>
<dbReference type="SUPFAM" id="SSF56935">
    <property type="entry name" value="Porins"/>
    <property type="match status" value="1"/>
</dbReference>
<evidence type="ECO:0000256" key="8">
    <source>
        <dbReference type="ARBA" id="ARBA00023114"/>
    </source>
</evidence>
<evidence type="ECO:0000313" key="14">
    <source>
        <dbReference type="Proteomes" id="UP000197065"/>
    </source>
</evidence>
<gene>
    <name evidence="13" type="ORF">SAMN07250955_11426</name>
</gene>
<feature type="signal peptide" evidence="11">
    <location>
        <begin position="1"/>
        <end position="27"/>
    </location>
</feature>
<dbReference type="InterPro" id="IPR023614">
    <property type="entry name" value="Porin_dom_sf"/>
</dbReference>
<dbReference type="InterPro" id="IPR033900">
    <property type="entry name" value="Gram_neg_porin_domain"/>
</dbReference>
<sequence length="383" mass="39587">MVMKKGLLATTMLVSVAAMGVANETRAAEVKPLGALDINIGGFARWYSFFGSLDNKYGGERHAGTYDFRDDTEVYVYVRGKDEATGLEYGANIELEGDTNTTSNADEAFVFIRGKFGEFRLGDQNGPVEQMITGVSPLGAFSGSLDGVGPIDAGAVVYGSYSDDATKIVYYSPVMSGFQLGVGLTPSTDSNGSNIKTTRGDANVEDLVESGITYNGDLGGVGVLAAVTGAIGKFADSDGESRDLQQIYGGLDLTFGPLTLGGGYGITKGARPVSAAAGDDLSDNYIGNFVYSPGSKQQFFNVGAAYAVGPATMSLAYGQTVSSHVGGGTPYGSDPALKELIYSLAFAVAPGLTLGTEVAAFSNSDNTDDNQGILGLAGVRLAF</sequence>
<evidence type="ECO:0000256" key="2">
    <source>
        <dbReference type="ARBA" id="ARBA00011233"/>
    </source>
</evidence>
<keyword evidence="10" id="KW-0998">Cell outer membrane</keyword>
<feature type="domain" description="Porin" evidence="12">
    <location>
        <begin position="9"/>
        <end position="366"/>
    </location>
</feature>
<evidence type="ECO:0000259" key="12">
    <source>
        <dbReference type="Pfam" id="PF13609"/>
    </source>
</evidence>
<evidence type="ECO:0000256" key="5">
    <source>
        <dbReference type="ARBA" id="ARBA00022692"/>
    </source>
</evidence>
<keyword evidence="4" id="KW-1134">Transmembrane beta strand</keyword>
<keyword evidence="14" id="KW-1185">Reference proteome</keyword>
<evidence type="ECO:0000256" key="11">
    <source>
        <dbReference type="SAM" id="SignalP"/>
    </source>
</evidence>
<evidence type="ECO:0000256" key="6">
    <source>
        <dbReference type="ARBA" id="ARBA00022729"/>
    </source>
</evidence>
<dbReference type="Gene3D" id="2.40.160.10">
    <property type="entry name" value="Porin"/>
    <property type="match status" value="1"/>
</dbReference>
<dbReference type="GO" id="GO:0006811">
    <property type="term" value="P:monoatomic ion transport"/>
    <property type="evidence" value="ECO:0007669"/>
    <property type="project" value="UniProtKB-KW"/>
</dbReference>
<organism evidence="13 14">
    <name type="scientific">Arboricoccus pini</name>
    <dbReference type="NCBI Taxonomy" id="1963835"/>
    <lineage>
        <taxon>Bacteria</taxon>
        <taxon>Pseudomonadati</taxon>
        <taxon>Pseudomonadota</taxon>
        <taxon>Alphaproteobacteria</taxon>
        <taxon>Geminicoccales</taxon>
        <taxon>Geminicoccaceae</taxon>
        <taxon>Arboricoccus</taxon>
    </lineage>
</organism>
<keyword evidence="7" id="KW-0406">Ion transport</keyword>
<dbReference type="Pfam" id="PF13609">
    <property type="entry name" value="Porin_4"/>
    <property type="match status" value="1"/>
</dbReference>
<dbReference type="PANTHER" id="PTHR34501:SF9">
    <property type="entry name" value="MAJOR OUTER MEMBRANE PROTEIN P.IA"/>
    <property type="match status" value="1"/>
</dbReference>
<name>A0A212RTM1_9PROT</name>
<evidence type="ECO:0000256" key="4">
    <source>
        <dbReference type="ARBA" id="ARBA00022452"/>
    </source>
</evidence>
<dbReference type="GO" id="GO:0046930">
    <property type="term" value="C:pore complex"/>
    <property type="evidence" value="ECO:0007669"/>
    <property type="project" value="UniProtKB-KW"/>
</dbReference>
<evidence type="ECO:0000313" key="13">
    <source>
        <dbReference type="EMBL" id="SNB75872.1"/>
    </source>
</evidence>
<evidence type="ECO:0000256" key="9">
    <source>
        <dbReference type="ARBA" id="ARBA00023136"/>
    </source>
</evidence>
<dbReference type="PANTHER" id="PTHR34501">
    <property type="entry name" value="PROTEIN YDDL-RELATED"/>
    <property type="match status" value="1"/>
</dbReference>
<evidence type="ECO:0000256" key="3">
    <source>
        <dbReference type="ARBA" id="ARBA00022448"/>
    </source>
</evidence>
<comment type="subunit">
    <text evidence="2">Homotrimer.</text>
</comment>
<reference evidence="13 14" key="1">
    <citation type="submission" date="2017-06" db="EMBL/GenBank/DDBJ databases">
        <authorList>
            <person name="Kim H.J."/>
            <person name="Triplett B.A."/>
        </authorList>
    </citation>
    <scope>NUCLEOTIDE SEQUENCE [LARGE SCALE GENOMIC DNA]</scope>
    <source>
        <strain evidence="13 14">B29T1</strain>
    </source>
</reference>
<keyword evidence="8" id="KW-0626">Porin</keyword>
<accession>A0A212RTM1</accession>
<dbReference type="GO" id="GO:0009279">
    <property type="term" value="C:cell outer membrane"/>
    <property type="evidence" value="ECO:0007669"/>
    <property type="project" value="UniProtKB-SubCell"/>
</dbReference>
<feature type="chain" id="PRO_5013324440" evidence="11">
    <location>
        <begin position="28"/>
        <end position="383"/>
    </location>
</feature>
<dbReference type="Proteomes" id="UP000197065">
    <property type="component" value="Unassembled WGS sequence"/>
</dbReference>
<dbReference type="GO" id="GO:0015288">
    <property type="term" value="F:porin activity"/>
    <property type="evidence" value="ECO:0007669"/>
    <property type="project" value="UniProtKB-KW"/>
</dbReference>
<dbReference type="EMBL" id="FYEH01000014">
    <property type="protein sequence ID" value="SNB75872.1"/>
    <property type="molecule type" value="Genomic_DNA"/>
</dbReference>
<proteinExistence type="predicted"/>
<evidence type="ECO:0000256" key="7">
    <source>
        <dbReference type="ARBA" id="ARBA00023065"/>
    </source>
</evidence>
<keyword evidence="9" id="KW-0472">Membrane</keyword>
<keyword evidence="6 11" id="KW-0732">Signal</keyword>
<dbReference type="AlphaFoldDB" id="A0A212RTM1"/>
<evidence type="ECO:0000256" key="1">
    <source>
        <dbReference type="ARBA" id="ARBA00004571"/>
    </source>
</evidence>
<dbReference type="InterPro" id="IPR050298">
    <property type="entry name" value="Gram-neg_bact_OMP"/>
</dbReference>
<comment type="subcellular location">
    <subcellularLocation>
        <location evidence="1">Cell outer membrane</location>
        <topology evidence="1">Multi-pass membrane protein</topology>
    </subcellularLocation>
</comment>
<protein>
    <submittedName>
        <fullName evidence="13">Porin</fullName>
    </submittedName>
</protein>